<protein>
    <submittedName>
        <fullName evidence="2">Bacteriocin propeptide</fullName>
    </submittedName>
</protein>
<name>A0A1C7YZ61_PSESX</name>
<dbReference type="InterPro" id="IPR022516">
    <property type="entry name" value="CHP03798_Ocin"/>
</dbReference>
<dbReference type="OrthoDB" id="9182086at2"/>
<gene>
    <name evidence="2" type="ORF">AFK24_25875</name>
</gene>
<dbReference type="PATRIC" id="fig|317.243.peg.480"/>
<dbReference type="AlphaFoldDB" id="A0A1C7YZ61"/>
<dbReference type="RefSeq" id="WP_065835931.1">
    <property type="nucleotide sequence ID" value="NZ_LGSI01000068.1"/>
</dbReference>
<feature type="domain" description="Nif11" evidence="1">
    <location>
        <begin position="1"/>
        <end position="48"/>
    </location>
</feature>
<evidence type="ECO:0000259" key="1">
    <source>
        <dbReference type="Pfam" id="PF07862"/>
    </source>
</evidence>
<comment type="caution">
    <text evidence="2">The sequence shown here is derived from an EMBL/GenBank/DDBJ whole genome shotgun (WGS) entry which is preliminary data.</text>
</comment>
<organism evidence="2 3">
    <name type="scientific">Pseudomonas syringae</name>
    <dbReference type="NCBI Taxonomy" id="317"/>
    <lineage>
        <taxon>Bacteria</taxon>
        <taxon>Pseudomonadati</taxon>
        <taxon>Pseudomonadota</taxon>
        <taxon>Gammaproteobacteria</taxon>
        <taxon>Pseudomonadales</taxon>
        <taxon>Pseudomonadaceae</taxon>
        <taxon>Pseudomonas</taxon>
    </lineage>
</organism>
<sequence>MSIKEIKAFSEHAKADQDLAEKLKTCEKVREMIALGKEHGFAIDEVELYPPNEPQFTEDQLSLKLGKALLRV</sequence>
<evidence type="ECO:0000313" key="3">
    <source>
        <dbReference type="Proteomes" id="UP000093104"/>
    </source>
</evidence>
<dbReference type="Pfam" id="PF07862">
    <property type="entry name" value="Nif11"/>
    <property type="match status" value="1"/>
</dbReference>
<dbReference type="Proteomes" id="UP000093104">
    <property type="component" value="Unassembled WGS sequence"/>
</dbReference>
<accession>A0A1C7YZ61</accession>
<dbReference type="InterPro" id="IPR012903">
    <property type="entry name" value="Nif11"/>
</dbReference>
<proteinExistence type="predicted"/>
<evidence type="ECO:0000313" key="2">
    <source>
        <dbReference type="EMBL" id="OCR22519.1"/>
    </source>
</evidence>
<reference evidence="2 3" key="1">
    <citation type="submission" date="2015-07" db="EMBL/GenBank/DDBJ databases">
        <title>Draft genome sequence of a diazotrophic, plant growth-promoting rhizobacterium of the Pseudomonas syringae complex.</title>
        <authorList>
            <person name="Patten C.L."/>
            <person name="Jeong H."/>
        </authorList>
    </citation>
    <scope>NUCLEOTIDE SEQUENCE [LARGE SCALE GENOMIC DNA]</scope>
    <source>
        <strain evidence="2 3">GR12-2</strain>
    </source>
</reference>
<dbReference type="NCBIfam" id="TIGR03798">
    <property type="entry name" value="leader_Nif11"/>
    <property type="match status" value="1"/>
</dbReference>
<dbReference type="EMBL" id="LGSI01000068">
    <property type="protein sequence ID" value="OCR22519.1"/>
    <property type="molecule type" value="Genomic_DNA"/>
</dbReference>